<comment type="caution">
    <text evidence="12">The sequence shown here is derived from an EMBL/GenBank/DDBJ whole genome shotgun (WGS) entry which is preliminary data.</text>
</comment>
<feature type="binding site" evidence="8">
    <location>
        <position position="224"/>
    </location>
    <ligand>
        <name>substrate</name>
    </ligand>
</feature>
<feature type="domain" description="Peptidase S11 D-alanyl-D-alanine carboxypeptidase A N-terminal" evidence="11">
    <location>
        <begin position="31"/>
        <end position="254"/>
    </location>
</feature>
<dbReference type="Pfam" id="PF00768">
    <property type="entry name" value="Peptidase_S11"/>
    <property type="match status" value="1"/>
</dbReference>
<sequence>MIRVLVFILVLLTFFILPIRAEENLEYYENIISIAGVALDGNTGQILYAKNPHIKIPPASTVKLLTAMVVLDRLPLSQKVKISNNAENTPTTPPHLQEGEIFTVEDLLYLMLLKSSNQAAVALAEAVAGNEERFSELMNQKARMLGLKNSHFVTASGLPASNQYTTAYELALLLYEALKYPHIKEIINTPVKIISSQQGRTLVIRNTNKLLFEEEIRENILGGKTGYTKLSKHCLVNVAKVKDRLVITSLLGAPYREALWEDTKKLIRFSELVFDRKVSPVVINTAVTTALPVSMKPSAYYRESKRASQNQKNIASTKRTRQVLALKSSSKNKPVLAKNSLVSTKAKVQVAKANTSKGRNAKSNKKLYRAENPSPRNS</sequence>
<evidence type="ECO:0000313" key="12">
    <source>
        <dbReference type="EMBL" id="HGV54782.1"/>
    </source>
</evidence>
<evidence type="ECO:0000256" key="5">
    <source>
        <dbReference type="ARBA" id="ARBA00022984"/>
    </source>
</evidence>
<dbReference type="GO" id="GO:0009252">
    <property type="term" value="P:peptidoglycan biosynthetic process"/>
    <property type="evidence" value="ECO:0007669"/>
    <property type="project" value="UniProtKB-KW"/>
</dbReference>
<keyword evidence="5" id="KW-0573">Peptidoglycan synthesis</keyword>
<protein>
    <submittedName>
        <fullName evidence="12">D-alanyl-D-alanine carboxypeptidase</fullName>
    </submittedName>
</protein>
<evidence type="ECO:0000256" key="8">
    <source>
        <dbReference type="PIRSR" id="PIRSR618044-2"/>
    </source>
</evidence>
<evidence type="ECO:0000256" key="9">
    <source>
        <dbReference type="RuleBase" id="RU004016"/>
    </source>
</evidence>
<evidence type="ECO:0000256" key="1">
    <source>
        <dbReference type="ARBA" id="ARBA00007164"/>
    </source>
</evidence>
<accession>A0A832LVM1</accession>
<evidence type="ECO:0000256" key="2">
    <source>
        <dbReference type="ARBA" id="ARBA00022729"/>
    </source>
</evidence>
<dbReference type="InterPro" id="IPR012338">
    <property type="entry name" value="Beta-lactam/transpept-like"/>
</dbReference>
<feature type="active site" description="Proton acceptor" evidence="7">
    <location>
        <position position="63"/>
    </location>
</feature>
<feature type="region of interest" description="Disordered" evidence="10">
    <location>
        <begin position="303"/>
        <end position="322"/>
    </location>
</feature>
<feature type="region of interest" description="Disordered" evidence="10">
    <location>
        <begin position="348"/>
        <end position="378"/>
    </location>
</feature>
<evidence type="ECO:0000256" key="6">
    <source>
        <dbReference type="ARBA" id="ARBA00023316"/>
    </source>
</evidence>
<feature type="active site" description="Acyl-ester intermediate" evidence="7">
    <location>
        <position position="60"/>
    </location>
</feature>
<organism evidence="12">
    <name type="scientific">Caldimicrobium thiodismutans</name>
    <dbReference type="NCBI Taxonomy" id="1653476"/>
    <lineage>
        <taxon>Bacteria</taxon>
        <taxon>Pseudomonadati</taxon>
        <taxon>Thermodesulfobacteriota</taxon>
        <taxon>Thermodesulfobacteria</taxon>
        <taxon>Thermodesulfobacteriales</taxon>
        <taxon>Thermodesulfobacteriaceae</taxon>
        <taxon>Caldimicrobium</taxon>
    </lineage>
</organism>
<dbReference type="PANTHER" id="PTHR21581:SF26">
    <property type="entry name" value="D-ALANYL-D-ALANINE ENDOPEPTIDASE"/>
    <property type="match status" value="1"/>
</dbReference>
<keyword evidence="12" id="KW-0645">Protease</keyword>
<dbReference type="GO" id="GO:0006508">
    <property type="term" value="P:proteolysis"/>
    <property type="evidence" value="ECO:0007669"/>
    <property type="project" value="InterPro"/>
</dbReference>
<keyword evidence="3" id="KW-0378">Hydrolase</keyword>
<keyword evidence="2" id="KW-0732">Signal</keyword>
<evidence type="ECO:0000256" key="4">
    <source>
        <dbReference type="ARBA" id="ARBA00022960"/>
    </source>
</evidence>
<comment type="similarity">
    <text evidence="1 9">Belongs to the peptidase S11 family.</text>
</comment>
<dbReference type="SUPFAM" id="SSF56601">
    <property type="entry name" value="beta-lactamase/transpeptidase-like"/>
    <property type="match status" value="1"/>
</dbReference>
<feature type="active site" evidence="7">
    <location>
        <position position="115"/>
    </location>
</feature>
<dbReference type="GO" id="GO:0008360">
    <property type="term" value="P:regulation of cell shape"/>
    <property type="evidence" value="ECO:0007669"/>
    <property type="project" value="UniProtKB-KW"/>
</dbReference>
<dbReference type="GO" id="GO:0009002">
    <property type="term" value="F:serine-type D-Ala-D-Ala carboxypeptidase activity"/>
    <property type="evidence" value="ECO:0007669"/>
    <property type="project" value="InterPro"/>
</dbReference>
<keyword evidence="6" id="KW-0961">Cell wall biogenesis/degradation</keyword>
<reference evidence="12" key="1">
    <citation type="journal article" date="2020" name="mSystems">
        <title>Genome- and Community-Level Interaction Insights into Carbon Utilization and Element Cycling Functions of Hydrothermarchaeota in Hydrothermal Sediment.</title>
        <authorList>
            <person name="Zhou Z."/>
            <person name="Liu Y."/>
            <person name="Xu W."/>
            <person name="Pan J."/>
            <person name="Luo Z.H."/>
            <person name="Li M."/>
        </authorList>
    </citation>
    <scope>NUCLEOTIDE SEQUENCE [LARGE SCALE GENOMIC DNA]</scope>
    <source>
        <strain evidence="12">SpSt-605</strain>
    </source>
</reference>
<evidence type="ECO:0000256" key="3">
    <source>
        <dbReference type="ARBA" id="ARBA00022801"/>
    </source>
</evidence>
<evidence type="ECO:0000256" key="7">
    <source>
        <dbReference type="PIRSR" id="PIRSR618044-1"/>
    </source>
</evidence>
<dbReference type="InterPro" id="IPR018044">
    <property type="entry name" value="Peptidase_S11"/>
</dbReference>
<evidence type="ECO:0000256" key="10">
    <source>
        <dbReference type="SAM" id="MobiDB-lite"/>
    </source>
</evidence>
<proteinExistence type="inferred from homology"/>
<dbReference type="PRINTS" id="PR00725">
    <property type="entry name" value="DADACBPTASE1"/>
</dbReference>
<dbReference type="GO" id="GO:0071555">
    <property type="term" value="P:cell wall organization"/>
    <property type="evidence" value="ECO:0007669"/>
    <property type="project" value="UniProtKB-KW"/>
</dbReference>
<name>A0A832LVM1_9BACT</name>
<keyword evidence="12" id="KW-0121">Carboxypeptidase</keyword>
<feature type="compositionally biased region" description="Polar residues" evidence="10">
    <location>
        <begin position="307"/>
        <end position="317"/>
    </location>
</feature>
<dbReference type="AlphaFoldDB" id="A0A832LVM1"/>
<evidence type="ECO:0000259" key="11">
    <source>
        <dbReference type="Pfam" id="PF00768"/>
    </source>
</evidence>
<dbReference type="PANTHER" id="PTHR21581">
    <property type="entry name" value="D-ALANYL-D-ALANINE CARBOXYPEPTIDASE"/>
    <property type="match status" value="1"/>
</dbReference>
<dbReference type="InterPro" id="IPR001967">
    <property type="entry name" value="Peptidase_S11_N"/>
</dbReference>
<gene>
    <name evidence="12" type="ORF">ENT73_01660</name>
</gene>
<dbReference type="Gene3D" id="3.40.710.10">
    <property type="entry name" value="DD-peptidase/beta-lactamase superfamily"/>
    <property type="match status" value="1"/>
</dbReference>
<dbReference type="EMBL" id="DSZU01000027">
    <property type="protein sequence ID" value="HGV54782.1"/>
    <property type="molecule type" value="Genomic_DNA"/>
</dbReference>
<keyword evidence="4" id="KW-0133">Cell shape</keyword>